<dbReference type="Pfam" id="PF09619">
    <property type="entry name" value="YscW"/>
    <property type="match status" value="1"/>
</dbReference>
<dbReference type="OrthoDB" id="8591448at2"/>
<comment type="caution">
    <text evidence="2">The sequence shown here is derived from an EMBL/GenBank/DDBJ whole genome shotgun (WGS) entry which is preliminary data.</text>
</comment>
<keyword evidence="1" id="KW-0732">Signal</keyword>
<protein>
    <submittedName>
        <fullName evidence="2">Type III secretion system (T3SS) chaperone YscW</fullName>
    </submittedName>
</protein>
<evidence type="ECO:0000256" key="1">
    <source>
        <dbReference type="SAM" id="SignalP"/>
    </source>
</evidence>
<dbReference type="AlphaFoldDB" id="A0A4R7BEN6"/>
<gene>
    <name evidence="2" type="ORF">DFP86_101111</name>
</gene>
<sequence length="136" mass="14602">MLQRFPRLVVLCVALLLGACAGTPYQPTSLNGNIDLPAGLFKDARNVMVRQRLMDVSGSGGAAAVLSEQFLNHPKKTPLVYALIYDRRAIRAGGHYEVDTQVYANGELKWHASQTVTGTDSGLPATVDIRVAPVAP</sequence>
<feature type="chain" id="PRO_5020691142" evidence="1">
    <location>
        <begin position="22"/>
        <end position="136"/>
    </location>
</feature>
<accession>A0A4R7BEN6</accession>
<dbReference type="EMBL" id="SNZP01000001">
    <property type="protein sequence ID" value="TDR82722.1"/>
    <property type="molecule type" value="Genomic_DNA"/>
</dbReference>
<dbReference type="InterPro" id="IPR039366">
    <property type="entry name" value="Pilotin"/>
</dbReference>
<dbReference type="PROSITE" id="PS51257">
    <property type="entry name" value="PROKAR_LIPOPROTEIN"/>
    <property type="match status" value="1"/>
</dbReference>
<feature type="signal peptide" evidence="1">
    <location>
        <begin position="1"/>
        <end position="21"/>
    </location>
</feature>
<dbReference type="RefSeq" id="WP_133678051.1">
    <property type="nucleotide sequence ID" value="NZ_SNZP01000001.1"/>
</dbReference>
<name>A0A4R7BEN6_9NEIS</name>
<evidence type="ECO:0000313" key="2">
    <source>
        <dbReference type="EMBL" id="TDR82722.1"/>
    </source>
</evidence>
<organism evidence="2 3">
    <name type="scientific">Paludibacterium purpuratum</name>
    <dbReference type="NCBI Taxonomy" id="1144873"/>
    <lineage>
        <taxon>Bacteria</taxon>
        <taxon>Pseudomonadati</taxon>
        <taxon>Pseudomonadota</taxon>
        <taxon>Betaproteobacteria</taxon>
        <taxon>Neisseriales</taxon>
        <taxon>Chromobacteriaceae</taxon>
        <taxon>Paludibacterium</taxon>
    </lineage>
</organism>
<proteinExistence type="predicted"/>
<dbReference type="Proteomes" id="UP000295611">
    <property type="component" value="Unassembled WGS sequence"/>
</dbReference>
<reference evidence="2 3" key="1">
    <citation type="submission" date="2019-03" db="EMBL/GenBank/DDBJ databases">
        <title>Genomic Encyclopedia of Type Strains, Phase III (KMG-III): the genomes of soil and plant-associated and newly described type strains.</title>
        <authorList>
            <person name="Whitman W."/>
        </authorList>
    </citation>
    <scope>NUCLEOTIDE SEQUENCE [LARGE SCALE GENOMIC DNA]</scope>
    <source>
        <strain evidence="2 3">CECT 8976</strain>
    </source>
</reference>
<evidence type="ECO:0000313" key="3">
    <source>
        <dbReference type="Proteomes" id="UP000295611"/>
    </source>
</evidence>
<keyword evidence="3" id="KW-1185">Reference proteome</keyword>